<keyword evidence="6 7" id="KW-0472">Membrane</keyword>
<reference evidence="9 10" key="1">
    <citation type="submission" date="2020-04" db="EMBL/GenBank/DDBJ databases">
        <authorList>
            <person name="Klaysubun C."/>
            <person name="Duangmal K."/>
            <person name="Lipun K."/>
        </authorList>
    </citation>
    <scope>NUCLEOTIDE SEQUENCE [LARGE SCALE GENOMIC DNA]</scope>
    <source>
        <strain evidence="9 10">DSM 45300</strain>
    </source>
</reference>
<evidence type="ECO:0000256" key="4">
    <source>
        <dbReference type="ARBA" id="ARBA00022692"/>
    </source>
</evidence>
<comment type="subcellular location">
    <subcellularLocation>
        <location evidence="1">Cell membrane</location>
        <topology evidence="1">Multi-pass membrane protein</topology>
    </subcellularLocation>
</comment>
<feature type="transmembrane region" description="Helical" evidence="7">
    <location>
        <begin position="179"/>
        <end position="198"/>
    </location>
</feature>
<feature type="transmembrane region" description="Helical" evidence="7">
    <location>
        <begin position="232"/>
        <end position="250"/>
    </location>
</feature>
<evidence type="ECO:0000256" key="7">
    <source>
        <dbReference type="SAM" id="Phobius"/>
    </source>
</evidence>
<feature type="transmembrane region" description="Helical" evidence="7">
    <location>
        <begin position="86"/>
        <end position="107"/>
    </location>
</feature>
<dbReference type="PANTHER" id="PTHR23513:SF11">
    <property type="entry name" value="STAPHYLOFERRIN A TRANSPORTER"/>
    <property type="match status" value="1"/>
</dbReference>
<dbReference type="InterPro" id="IPR036259">
    <property type="entry name" value="MFS_trans_sf"/>
</dbReference>
<evidence type="ECO:0000256" key="3">
    <source>
        <dbReference type="ARBA" id="ARBA00022475"/>
    </source>
</evidence>
<dbReference type="Gene3D" id="3.30.70.100">
    <property type="match status" value="1"/>
</dbReference>
<keyword evidence="10" id="KW-1185">Reference proteome</keyword>
<dbReference type="SUPFAM" id="SSF103473">
    <property type="entry name" value="MFS general substrate transporter"/>
    <property type="match status" value="1"/>
</dbReference>
<evidence type="ECO:0000256" key="2">
    <source>
        <dbReference type="ARBA" id="ARBA00022448"/>
    </source>
</evidence>
<feature type="transmembrane region" description="Helical" evidence="7">
    <location>
        <begin position="23"/>
        <end position="46"/>
    </location>
</feature>
<feature type="transmembrane region" description="Helical" evidence="7">
    <location>
        <begin position="151"/>
        <end position="173"/>
    </location>
</feature>
<evidence type="ECO:0000313" key="9">
    <source>
        <dbReference type="EMBL" id="NMH92577.1"/>
    </source>
</evidence>
<keyword evidence="3" id="KW-1003">Cell membrane</keyword>
<evidence type="ECO:0000256" key="6">
    <source>
        <dbReference type="ARBA" id="ARBA00023136"/>
    </source>
</evidence>
<organism evidence="9 10">
    <name type="scientific">Pseudonocardia bannensis</name>
    <dbReference type="NCBI Taxonomy" id="630973"/>
    <lineage>
        <taxon>Bacteria</taxon>
        <taxon>Bacillati</taxon>
        <taxon>Actinomycetota</taxon>
        <taxon>Actinomycetes</taxon>
        <taxon>Pseudonocardiales</taxon>
        <taxon>Pseudonocardiaceae</taxon>
        <taxon>Pseudonocardia</taxon>
    </lineage>
</organism>
<feature type="transmembrane region" description="Helical" evidence="7">
    <location>
        <begin position="295"/>
        <end position="322"/>
    </location>
</feature>
<evidence type="ECO:0000313" key="10">
    <source>
        <dbReference type="Proteomes" id="UP000586918"/>
    </source>
</evidence>
<feature type="transmembrane region" description="Helical" evidence="7">
    <location>
        <begin position="381"/>
        <end position="402"/>
    </location>
</feature>
<evidence type="ECO:0000256" key="1">
    <source>
        <dbReference type="ARBA" id="ARBA00004651"/>
    </source>
</evidence>
<dbReference type="CDD" id="cd06173">
    <property type="entry name" value="MFS_MefA_like"/>
    <property type="match status" value="1"/>
</dbReference>
<dbReference type="EMBL" id="JAAXKZ010000042">
    <property type="protein sequence ID" value="NMH92577.1"/>
    <property type="molecule type" value="Genomic_DNA"/>
</dbReference>
<dbReference type="AlphaFoldDB" id="A0A848DIQ4"/>
<gene>
    <name evidence="9" type="ORF">HF519_13555</name>
</gene>
<feature type="transmembrane region" description="Helical" evidence="7">
    <location>
        <begin position="262"/>
        <end position="283"/>
    </location>
</feature>
<evidence type="ECO:0000256" key="5">
    <source>
        <dbReference type="ARBA" id="ARBA00022989"/>
    </source>
</evidence>
<comment type="caution">
    <text evidence="9">The sequence shown here is derived from an EMBL/GenBank/DDBJ whole genome shotgun (WGS) entry which is preliminary data.</text>
</comment>
<feature type="domain" description="Major facilitator superfamily (MFS) profile" evidence="8">
    <location>
        <begin position="20"/>
        <end position="407"/>
    </location>
</feature>
<dbReference type="Pfam" id="PF05977">
    <property type="entry name" value="MFS_3"/>
    <property type="match status" value="1"/>
</dbReference>
<dbReference type="GO" id="GO:0022857">
    <property type="term" value="F:transmembrane transporter activity"/>
    <property type="evidence" value="ECO:0007669"/>
    <property type="project" value="InterPro"/>
</dbReference>
<proteinExistence type="predicted"/>
<sequence>MSDDTARATPSAWAPLRVRAFRFLWITQLFSLIGTWMQTVGAQWLLVDEPNAATLVGLVQAAAMLPTLVLALPAGALADIVDRRRLLIAVQLFQVAVGAALTVLAATGHLPPALLLTATFLLGCGTTLMIPGYQTLVQELVGRDQARSAAALNGVAMNLARAVGPAVAGLLIAQAGVSAVFALNALTYAAMAAVLVGLRPPRAQEQLLPERFGGALVAGARYVRHSPAVRRLLLRTLLFVVPGSALWALLPLVASRLLGLDALGYGLLLGALGIGAVTGAAVLPHVVARLSPTRLVLFAGLVFGTATIVCALAPHLVVALVALVPAGLAWLCMLATMNGTLQVFLPGWVRARGLSIYQMVFAGGQAVASLIWGVLAEWLGLVPTLLVAGGLLALGALTVAVWPLHDVSGLDRDPAVYWPEPHLELDPELEDGPVLVTVSYTVSPENMPRFLEAMVPVRRMKMRTGATSYAVYRDAADPTRFVEVSQYPNWAEHLRQHGGRLTGSDQELEDVARAFADGPPRIEHLLPTRAGEPGETV</sequence>
<feature type="transmembrane region" description="Helical" evidence="7">
    <location>
        <begin position="113"/>
        <end position="130"/>
    </location>
</feature>
<dbReference type="InterPro" id="IPR011008">
    <property type="entry name" value="Dimeric_a/b-barrel"/>
</dbReference>
<evidence type="ECO:0000259" key="8">
    <source>
        <dbReference type="PROSITE" id="PS50850"/>
    </source>
</evidence>
<keyword evidence="2" id="KW-0813">Transport</keyword>
<dbReference type="Proteomes" id="UP000586918">
    <property type="component" value="Unassembled WGS sequence"/>
</dbReference>
<dbReference type="SUPFAM" id="SSF54909">
    <property type="entry name" value="Dimeric alpha+beta barrel"/>
    <property type="match status" value="1"/>
</dbReference>
<protein>
    <submittedName>
        <fullName evidence="9">MFS transporter</fullName>
    </submittedName>
</protein>
<keyword evidence="5 7" id="KW-1133">Transmembrane helix</keyword>
<dbReference type="InterPro" id="IPR020846">
    <property type="entry name" value="MFS_dom"/>
</dbReference>
<feature type="transmembrane region" description="Helical" evidence="7">
    <location>
        <begin position="356"/>
        <end position="375"/>
    </location>
</feature>
<keyword evidence="4 7" id="KW-0812">Transmembrane</keyword>
<dbReference type="InterPro" id="IPR010290">
    <property type="entry name" value="TM_effector"/>
</dbReference>
<dbReference type="Gene3D" id="1.20.1250.20">
    <property type="entry name" value="MFS general substrate transporter like domains"/>
    <property type="match status" value="1"/>
</dbReference>
<accession>A0A848DIQ4</accession>
<dbReference type="PANTHER" id="PTHR23513">
    <property type="entry name" value="INTEGRAL MEMBRANE EFFLUX PROTEIN-RELATED"/>
    <property type="match status" value="1"/>
</dbReference>
<dbReference type="RefSeq" id="WP_169413288.1">
    <property type="nucleotide sequence ID" value="NZ_JAAXKZ010000042.1"/>
</dbReference>
<feature type="transmembrane region" description="Helical" evidence="7">
    <location>
        <begin position="328"/>
        <end position="349"/>
    </location>
</feature>
<dbReference type="PROSITE" id="PS50850">
    <property type="entry name" value="MFS"/>
    <property type="match status" value="1"/>
</dbReference>
<name>A0A848DIQ4_9PSEU</name>
<feature type="transmembrane region" description="Helical" evidence="7">
    <location>
        <begin position="52"/>
        <end position="74"/>
    </location>
</feature>
<dbReference type="GO" id="GO:0005886">
    <property type="term" value="C:plasma membrane"/>
    <property type="evidence" value="ECO:0007669"/>
    <property type="project" value="UniProtKB-SubCell"/>
</dbReference>